<keyword evidence="12" id="KW-0411">Iron-sulfur</keyword>
<proteinExistence type="inferred from homology"/>
<dbReference type="InterPro" id="IPR036010">
    <property type="entry name" value="2Fe-2S_ferredoxin-like_sf"/>
</dbReference>
<dbReference type="OrthoDB" id="9757870at2"/>
<feature type="domain" description="2Fe-2S ferredoxin-type" evidence="16">
    <location>
        <begin position="2"/>
        <end position="80"/>
    </location>
</feature>
<dbReference type="Gene3D" id="3.40.50.740">
    <property type="match status" value="1"/>
</dbReference>
<dbReference type="FunFam" id="3.30.70.20:FF:000035">
    <property type="entry name" value="Iron hydrogenase 1"/>
    <property type="match status" value="1"/>
</dbReference>
<keyword evidence="8" id="KW-0677">Repeat</keyword>
<evidence type="ECO:0000256" key="7">
    <source>
        <dbReference type="ARBA" id="ARBA00022723"/>
    </source>
</evidence>
<dbReference type="Gene3D" id="3.10.20.740">
    <property type="match status" value="1"/>
</dbReference>
<keyword evidence="9" id="KW-1278">Translocase</keyword>
<dbReference type="InterPro" id="IPR006656">
    <property type="entry name" value="Mopterin_OxRdtase"/>
</dbReference>
<evidence type="ECO:0000256" key="11">
    <source>
        <dbReference type="ARBA" id="ARBA00023004"/>
    </source>
</evidence>
<reference evidence="21" key="1">
    <citation type="submission" date="2016-10" db="EMBL/GenBank/DDBJ databases">
        <authorList>
            <person name="Varghese N."/>
            <person name="Submissions S."/>
        </authorList>
    </citation>
    <scope>NUCLEOTIDE SEQUENCE [LARGE SCALE GENOMIC DNA]</scope>
    <source>
        <strain evidence="21">DSM 8415</strain>
    </source>
</reference>
<keyword evidence="13" id="KW-0520">NAD</keyword>
<dbReference type="NCBIfam" id="TIGR01591">
    <property type="entry name" value="Fdh-alpha"/>
    <property type="match status" value="1"/>
</dbReference>
<dbReference type="AlphaFoldDB" id="A0A1G6HWU1"/>
<comment type="cofactor">
    <cofactor evidence="15">
        <name>[2Fe-2S] cluster</name>
        <dbReference type="ChEBI" id="CHEBI:190135"/>
    </cofactor>
</comment>
<keyword evidence="5" id="KW-0004">4Fe-4S</keyword>
<feature type="domain" description="4Fe-4S ferredoxin-type" evidence="17">
    <location>
        <begin position="140"/>
        <end position="159"/>
    </location>
</feature>
<sequence>MNEINLVIDSKKVKAFEGQTILEAARNAGIKIPTLCAFEHLKPYGSCRLCIVEIEGKKGFSASCTTLAQDGMVVCTQSEKINKIRRNILELYLSEHNFDCTTCPNNLRCELQEAASLVGIRDVRFNTKAHIKSYKDSSNPYFEFDSSKCIMCARCVRACDEIQGNFALTILSRGYDSYIKPGINDFINSECVSCGACVKACPTGALIEKNVVQNGSGYNFTKTTCGFCGVGCHVIVESKANTIVNIVGDDKGPNEGHLCVKGRFAWEFVNSIERIKKPLIREKITDDFKETTLEEALDFVAWKFKNIKEKYSKYALAALASSRCTNEEVFLVQKLARCAFENNNIDNCARVCHMPTGFALGLAFGTGAGTADIESLKKAECIMVVGSNTTHAHPVVGSLIRQLAISGKKLIVINPRGIDLAKQPHIKALHLQPYPGTNVALLNSIAHVIVKENLYDKDFIENKCDIDSFKLWLDFILSDEYNPTNVSKIAGVDSHLIEKAAREFATSKKATIVYGLGVTEHTFGSSGVFCLTNLAMLCGFIGKEGCGVSPLRGQNNVQGASDMGAFPNVFTFYRHISDEQTRKTFESVWKKTLDTNVGFTIPQMFKAAIDGRLKGMYIVGEDVFQTDPNTYHIKEALSSLEFLVVQELFLSPTTQFAHVVLPGSSYLEKNGTFTNWERRVSKVNKVIEPLSGIDEYKIITELSKKLGYPMDYNSEEEIFNEIALLSPQFSTLTYEKLQNYGSLLWPVDSKNQTGTRILHTDEFLNKKGKFFITNYVANQLPNDTYPFILTTGRNLFHYNSSNQTRKTKNVAFYDADYLEINEKDAIKLNISNNDLVEVKSESAKITLKAKVTDKIKPGVLFTTFHFTQPKTNALLSQNTDWATDTPEYKFMLVNIKKTDKETYEINQTKNPGILEQYIKIFKFFEKYPQETRTQLIVNHIKKNWDTDKINTLKTIEPIDYQLKQVIERV</sequence>
<dbReference type="GO" id="GO:0046872">
    <property type="term" value="F:metal ion binding"/>
    <property type="evidence" value="ECO:0007669"/>
    <property type="project" value="UniProtKB-KW"/>
</dbReference>
<evidence type="ECO:0000259" key="19">
    <source>
        <dbReference type="PROSITE" id="PS51839"/>
    </source>
</evidence>
<keyword evidence="7" id="KW-0479">Metal-binding</keyword>
<dbReference type="InterPro" id="IPR041924">
    <property type="entry name" value="Formate_Dh-H_N"/>
</dbReference>
<dbReference type="RefSeq" id="WP_092127423.1">
    <property type="nucleotide sequence ID" value="NZ_FMYU01000001.1"/>
</dbReference>
<accession>A0A1G6HWU1</accession>
<dbReference type="Pfam" id="PF22117">
    <property type="entry name" value="Fer4_Nqo3"/>
    <property type="match status" value="1"/>
</dbReference>
<dbReference type="SMART" id="SM00929">
    <property type="entry name" value="NADH-G_4Fe-4S_3"/>
    <property type="match status" value="1"/>
</dbReference>
<protein>
    <submittedName>
        <fullName evidence="20">Formate dehydrogenase major subunit</fullName>
    </submittedName>
</protein>
<evidence type="ECO:0000256" key="9">
    <source>
        <dbReference type="ARBA" id="ARBA00022967"/>
    </source>
</evidence>
<evidence type="ECO:0000256" key="12">
    <source>
        <dbReference type="ARBA" id="ARBA00023014"/>
    </source>
</evidence>
<feature type="domain" description="4Fe-4S His(Cys)3-ligated-type" evidence="19">
    <location>
        <begin position="80"/>
        <end position="119"/>
    </location>
</feature>
<dbReference type="Pfam" id="PF13510">
    <property type="entry name" value="Fer2_4"/>
    <property type="match status" value="1"/>
</dbReference>
<dbReference type="PANTHER" id="PTHR43105:SF14">
    <property type="entry name" value="FORMATE DEHYDROGENASE H"/>
    <property type="match status" value="1"/>
</dbReference>
<evidence type="ECO:0000259" key="18">
    <source>
        <dbReference type="PROSITE" id="PS51669"/>
    </source>
</evidence>
<dbReference type="InterPro" id="IPR019574">
    <property type="entry name" value="NADH_UbQ_OxRdtase_Gsu_4Fe4S-bd"/>
</dbReference>
<dbReference type="Proteomes" id="UP000199411">
    <property type="component" value="Unassembled WGS sequence"/>
</dbReference>
<dbReference type="Gene3D" id="3.30.70.20">
    <property type="match status" value="1"/>
</dbReference>
<evidence type="ECO:0000256" key="4">
    <source>
        <dbReference type="ARBA" id="ARBA00007023"/>
    </source>
</evidence>
<dbReference type="InterPro" id="IPR017896">
    <property type="entry name" value="4Fe4S_Fe-S-bd"/>
</dbReference>
<dbReference type="PIRSF" id="PIRSF036643">
    <property type="entry name" value="FDH_alpha"/>
    <property type="match status" value="1"/>
</dbReference>
<dbReference type="CDD" id="cd00207">
    <property type="entry name" value="fer2"/>
    <property type="match status" value="1"/>
</dbReference>
<comment type="similarity">
    <text evidence="3">Belongs to the complex I 75 kDa subunit family.</text>
</comment>
<comment type="subcellular location">
    <subcellularLocation>
        <location evidence="2">Membrane</location>
    </subcellularLocation>
</comment>
<dbReference type="FunFam" id="3.10.20.740:FF:000004">
    <property type="entry name" value="NADH-quinone oxidoreductase"/>
    <property type="match status" value="1"/>
</dbReference>
<dbReference type="SUPFAM" id="SSF54292">
    <property type="entry name" value="2Fe-2S ferredoxin-like"/>
    <property type="match status" value="1"/>
</dbReference>
<feature type="domain" description="4Fe-4S ferredoxin-type" evidence="17">
    <location>
        <begin position="179"/>
        <end position="211"/>
    </location>
</feature>
<evidence type="ECO:0000256" key="8">
    <source>
        <dbReference type="ARBA" id="ARBA00022737"/>
    </source>
</evidence>
<dbReference type="Pfam" id="PF00384">
    <property type="entry name" value="Molybdopterin"/>
    <property type="match status" value="1"/>
</dbReference>
<keyword evidence="14" id="KW-0472">Membrane</keyword>
<evidence type="ECO:0000313" key="20">
    <source>
        <dbReference type="EMBL" id="SDB97936.1"/>
    </source>
</evidence>
<dbReference type="PROSITE" id="PS51085">
    <property type="entry name" value="2FE2S_FER_2"/>
    <property type="match status" value="1"/>
</dbReference>
<dbReference type="GO" id="GO:0051539">
    <property type="term" value="F:4 iron, 4 sulfur cluster binding"/>
    <property type="evidence" value="ECO:0007669"/>
    <property type="project" value="UniProtKB-KW"/>
</dbReference>
<keyword evidence="21" id="KW-1185">Reference proteome</keyword>
<dbReference type="GO" id="GO:0043546">
    <property type="term" value="F:molybdopterin cofactor binding"/>
    <property type="evidence" value="ECO:0007669"/>
    <property type="project" value="InterPro"/>
</dbReference>
<dbReference type="GO" id="GO:0022904">
    <property type="term" value="P:respiratory electron transport chain"/>
    <property type="evidence" value="ECO:0007669"/>
    <property type="project" value="TreeGrafter"/>
</dbReference>
<feature type="domain" description="4Fe-4S Mo/W bis-MGD-type" evidence="18">
    <location>
        <begin position="218"/>
        <end position="273"/>
    </location>
</feature>
<comment type="similarity">
    <text evidence="4">In the C-terminal section; belongs to the prokaryotic molybdopterin-containing oxidoreductase family.</text>
</comment>
<evidence type="ECO:0000256" key="15">
    <source>
        <dbReference type="ARBA" id="ARBA00034078"/>
    </source>
</evidence>
<dbReference type="SUPFAM" id="SSF50692">
    <property type="entry name" value="ADC-like"/>
    <property type="match status" value="1"/>
</dbReference>
<evidence type="ECO:0000256" key="6">
    <source>
        <dbReference type="ARBA" id="ARBA00022714"/>
    </source>
</evidence>
<keyword evidence="10" id="KW-0560">Oxidoreductase</keyword>
<dbReference type="Pfam" id="PF01568">
    <property type="entry name" value="Molydop_binding"/>
    <property type="match status" value="1"/>
</dbReference>
<dbReference type="CDD" id="cd02753">
    <property type="entry name" value="MopB_Formate-Dh-H"/>
    <property type="match status" value="1"/>
</dbReference>
<evidence type="ECO:0000259" key="17">
    <source>
        <dbReference type="PROSITE" id="PS51379"/>
    </source>
</evidence>
<dbReference type="Gene3D" id="2.20.25.90">
    <property type="entry name" value="ADC-like domains"/>
    <property type="match status" value="1"/>
</dbReference>
<dbReference type="SUPFAM" id="SSF54862">
    <property type="entry name" value="4Fe-4S ferredoxins"/>
    <property type="match status" value="1"/>
</dbReference>
<dbReference type="GO" id="GO:0008863">
    <property type="term" value="F:formate dehydrogenase (NAD+) activity"/>
    <property type="evidence" value="ECO:0007669"/>
    <property type="project" value="InterPro"/>
</dbReference>
<keyword evidence="11" id="KW-0408">Iron</keyword>
<dbReference type="GO" id="GO:0051537">
    <property type="term" value="F:2 iron, 2 sulfur cluster binding"/>
    <property type="evidence" value="ECO:0007669"/>
    <property type="project" value="UniProtKB-KW"/>
</dbReference>
<dbReference type="PROSITE" id="PS00551">
    <property type="entry name" value="MOLYBDOPTERIN_PROK_1"/>
    <property type="match status" value="1"/>
</dbReference>
<dbReference type="InterPro" id="IPR054351">
    <property type="entry name" value="NADH_UbQ_OxRdtase_ferredoxin"/>
</dbReference>
<dbReference type="CDD" id="cd00508">
    <property type="entry name" value="MopB_CT_Fdh-Nap-like"/>
    <property type="match status" value="1"/>
</dbReference>
<dbReference type="GO" id="GO:0003954">
    <property type="term" value="F:NADH dehydrogenase activity"/>
    <property type="evidence" value="ECO:0007669"/>
    <property type="project" value="TreeGrafter"/>
</dbReference>
<gene>
    <name evidence="20" type="ORF">SAMN05660835_00122</name>
</gene>
<comment type="cofactor">
    <cofactor evidence="1">
        <name>[4Fe-4S] cluster</name>
        <dbReference type="ChEBI" id="CHEBI:49883"/>
    </cofactor>
</comment>
<dbReference type="GO" id="GO:0016020">
    <property type="term" value="C:membrane"/>
    <property type="evidence" value="ECO:0007669"/>
    <property type="project" value="UniProtKB-SubCell"/>
</dbReference>
<dbReference type="PROSITE" id="PS51839">
    <property type="entry name" value="4FE4S_HC3"/>
    <property type="match status" value="1"/>
</dbReference>
<dbReference type="EMBL" id="FMYU01000001">
    <property type="protein sequence ID" value="SDB97936.1"/>
    <property type="molecule type" value="Genomic_DNA"/>
</dbReference>
<evidence type="ECO:0000256" key="14">
    <source>
        <dbReference type="ARBA" id="ARBA00023136"/>
    </source>
</evidence>
<evidence type="ECO:0000259" key="16">
    <source>
        <dbReference type="PROSITE" id="PS51085"/>
    </source>
</evidence>
<dbReference type="SMART" id="SM00926">
    <property type="entry name" value="Molybdop_Fe4S4"/>
    <property type="match status" value="1"/>
</dbReference>
<dbReference type="InterPro" id="IPR001041">
    <property type="entry name" value="2Fe-2S_ferredoxin-type"/>
</dbReference>
<dbReference type="GO" id="GO:0015942">
    <property type="term" value="P:formate metabolic process"/>
    <property type="evidence" value="ECO:0007669"/>
    <property type="project" value="InterPro"/>
</dbReference>
<organism evidence="20 21">
    <name type="scientific">Desulfurella multipotens</name>
    <dbReference type="NCBI Taxonomy" id="79269"/>
    <lineage>
        <taxon>Bacteria</taxon>
        <taxon>Pseudomonadati</taxon>
        <taxon>Campylobacterota</taxon>
        <taxon>Desulfurellia</taxon>
        <taxon>Desulfurellales</taxon>
        <taxon>Desulfurellaceae</taxon>
        <taxon>Desulfurella</taxon>
    </lineage>
</organism>
<dbReference type="PANTHER" id="PTHR43105">
    <property type="entry name" value="RESPIRATORY NITRATE REDUCTASE"/>
    <property type="match status" value="1"/>
</dbReference>
<keyword evidence="6" id="KW-0001">2Fe-2S</keyword>
<evidence type="ECO:0000256" key="5">
    <source>
        <dbReference type="ARBA" id="ARBA00022485"/>
    </source>
</evidence>
<evidence type="ECO:0000256" key="2">
    <source>
        <dbReference type="ARBA" id="ARBA00004370"/>
    </source>
</evidence>
<evidence type="ECO:0000256" key="10">
    <source>
        <dbReference type="ARBA" id="ARBA00023002"/>
    </source>
</evidence>
<dbReference type="InterPro" id="IPR017900">
    <property type="entry name" value="4Fe4S_Fe_S_CS"/>
</dbReference>
<dbReference type="InterPro" id="IPR009010">
    <property type="entry name" value="Asp_de-COase-like_dom_sf"/>
</dbReference>
<dbReference type="InterPro" id="IPR050123">
    <property type="entry name" value="Prok_molybdopt-oxidoreductase"/>
</dbReference>
<dbReference type="PROSITE" id="PS51669">
    <property type="entry name" value="4FE4S_MOW_BIS_MGD"/>
    <property type="match status" value="1"/>
</dbReference>
<evidence type="ECO:0000256" key="3">
    <source>
        <dbReference type="ARBA" id="ARBA00005404"/>
    </source>
</evidence>
<dbReference type="Gene3D" id="2.40.40.20">
    <property type="match status" value="1"/>
</dbReference>
<dbReference type="InterPro" id="IPR006657">
    <property type="entry name" value="MoPterin_dinucl-bd_dom"/>
</dbReference>
<dbReference type="SUPFAM" id="SSF53706">
    <property type="entry name" value="Formate dehydrogenase/DMSO reductase, domains 1-3"/>
    <property type="match status" value="1"/>
</dbReference>
<evidence type="ECO:0000256" key="13">
    <source>
        <dbReference type="ARBA" id="ARBA00023027"/>
    </source>
</evidence>
<dbReference type="InterPro" id="IPR006963">
    <property type="entry name" value="Mopterin_OxRdtase_4Fe-4S_dom"/>
</dbReference>
<dbReference type="Pfam" id="PF10588">
    <property type="entry name" value="NADH-G_4Fe-4S_3"/>
    <property type="match status" value="1"/>
</dbReference>
<dbReference type="PROSITE" id="PS51379">
    <property type="entry name" value="4FE4S_FER_2"/>
    <property type="match status" value="2"/>
</dbReference>
<evidence type="ECO:0000313" key="21">
    <source>
        <dbReference type="Proteomes" id="UP000199411"/>
    </source>
</evidence>
<dbReference type="Gene3D" id="3.40.228.10">
    <property type="entry name" value="Dimethylsulfoxide Reductase, domain 2"/>
    <property type="match status" value="1"/>
</dbReference>
<dbReference type="InterPro" id="IPR027467">
    <property type="entry name" value="MopterinOxRdtase_cofactor_BS"/>
</dbReference>
<dbReference type="Pfam" id="PF04879">
    <property type="entry name" value="Molybdop_Fe4S4"/>
    <property type="match status" value="1"/>
</dbReference>
<evidence type="ECO:0000256" key="1">
    <source>
        <dbReference type="ARBA" id="ARBA00001966"/>
    </source>
</evidence>
<name>A0A1G6HWU1_9BACT</name>
<dbReference type="PROSITE" id="PS00198">
    <property type="entry name" value="4FE4S_FER_1"/>
    <property type="match status" value="1"/>
</dbReference>
<dbReference type="InterPro" id="IPR006478">
    <property type="entry name" value="Formate_DH_asu"/>
</dbReference>